<organism evidence="2 3">
    <name type="scientific">Corynascus novoguineensis</name>
    <dbReference type="NCBI Taxonomy" id="1126955"/>
    <lineage>
        <taxon>Eukaryota</taxon>
        <taxon>Fungi</taxon>
        <taxon>Dikarya</taxon>
        <taxon>Ascomycota</taxon>
        <taxon>Pezizomycotina</taxon>
        <taxon>Sordariomycetes</taxon>
        <taxon>Sordariomycetidae</taxon>
        <taxon>Sordariales</taxon>
        <taxon>Chaetomiaceae</taxon>
        <taxon>Corynascus</taxon>
    </lineage>
</organism>
<dbReference type="Proteomes" id="UP001303647">
    <property type="component" value="Unassembled WGS sequence"/>
</dbReference>
<name>A0AAN7CME9_9PEZI</name>
<evidence type="ECO:0000259" key="1">
    <source>
        <dbReference type="Pfam" id="PF00931"/>
    </source>
</evidence>
<gene>
    <name evidence="2" type="ORF">C7999DRAFT_17011</name>
</gene>
<dbReference type="Gene3D" id="1.25.40.10">
    <property type="entry name" value="Tetratricopeptide repeat domain"/>
    <property type="match status" value="2"/>
</dbReference>
<dbReference type="Pfam" id="PF13374">
    <property type="entry name" value="TPR_10"/>
    <property type="match status" value="2"/>
</dbReference>
<dbReference type="SMART" id="SM00028">
    <property type="entry name" value="TPR"/>
    <property type="match status" value="4"/>
</dbReference>
<dbReference type="InterPro" id="IPR027417">
    <property type="entry name" value="P-loop_NTPase"/>
</dbReference>
<dbReference type="EMBL" id="MU857725">
    <property type="protein sequence ID" value="KAK4244754.1"/>
    <property type="molecule type" value="Genomic_DNA"/>
</dbReference>
<reference evidence="2" key="1">
    <citation type="journal article" date="2023" name="Mol. Phylogenet. Evol.">
        <title>Genome-scale phylogeny and comparative genomics of the fungal order Sordariales.</title>
        <authorList>
            <person name="Hensen N."/>
            <person name="Bonometti L."/>
            <person name="Westerberg I."/>
            <person name="Brannstrom I.O."/>
            <person name="Guillou S."/>
            <person name="Cros-Aarteil S."/>
            <person name="Calhoun S."/>
            <person name="Haridas S."/>
            <person name="Kuo A."/>
            <person name="Mondo S."/>
            <person name="Pangilinan J."/>
            <person name="Riley R."/>
            <person name="LaButti K."/>
            <person name="Andreopoulos B."/>
            <person name="Lipzen A."/>
            <person name="Chen C."/>
            <person name="Yan M."/>
            <person name="Daum C."/>
            <person name="Ng V."/>
            <person name="Clum A."/>
            <person name="Steindorff A."/>
            <person name="Ohm R.A."/>
            <person name="Martin F."/>
            <person name="Silar P."/>
            <person name="Natvig D.O."/>
            <person name="Lalanne C."/>
            <person name="Gautier V."/>
            <person name="Ament-Velasquez S.L."/>
            <person name="Kruys A."/>
            <person name="Hutchinson M.I."/>
            <person name="Powell A.J."/>
            <person name="Barry K."/>
            <person name="Miller A.N."/>
            <person name="Grigoriev I.V."/>
            <person name="Debuchy R."/>
            <person name="Gladieux P."/>
            <person name="Hiltunen Thoren M."/>
            <person name="Johannesson H."/>
        </authorList>
    </citation>
    <scope>NUCLEOTIDE SEQUENCE</scope>
    <source>
        <strain evidence="2">CBS 359.72</strain>
    </source>
</reference>
<proteinExistence type="predicted"/>
<dbReference type="InterPro" id="IPR002182">
    <property type="entry name" value="NB-ARC"/>
</dbReference>
<dbReference type="AlphaFoldDB" id="A0AAN7CME9"/>
<evidence type="ECO:0000313" key="2">
    <source>
        <dbReference type="EMBL" id="KAK4244754.1"/>
    </source>
</evidence>
<dbReference type="GO" id="GO:0043531">
    <property type="term" value="F:ADP binding"/>
    <property type="evidence" value="ECO:0007669"/>
    <property type="project" value="InterPro"/>
</dbReference>
<keyword evidence="3" id="KW-1185">Reference proteome</keyword>
<comment type="caution">
    <text evidence="2">The sequence shown here is derived from an EMBL/GenBank/DDBJ whole genome shotgun (WGS) entry which is preliminary data.</text>
</comment>
<dbReference type="Pfam" id="PF13424">
    <property type="entry name" value="TPR_12"/>
    <property type="match status" value="1"/>
</dbReference>
<dbReference type="GO" id="GO:0016787">
    <property type="term" value="F:hydrolase activity"/>
    <property type="evidence" value="ECO:0007669"/>
    <property type="project" value="UniProtKB-KW"/>
</dbReference>
<protein>
    <submittedName>
        <fullName evidence="2">P-loop containing nucleoside triphosphate hydrolase protein</fullName>
    </submittedName>
</protein>
<sequence>MRDRKHLQNSIQSLERLGKKVQIEAGYALHDAESKAIQETQRKVNELLSIVSLDNERLPKTPKAQGSKFIAPLRNPSFVGRASRLEEIHRCLCPPDADIEPHEQSNLKSVVLCGLGGVGKSQLALEYAYRYKASFQACFWVTCESETKITEGFSEISRILDLSSSNVSQTIKSVKDWLQNTGNNPSLVSHERRPADMPNTIADDTWLLIFDNVESPSDMEEFWPISGKGAVLLTTQDSSWLSQEYITQGCRLDVLDADEAVKLVTSLFERKSRKISVEDARDISEETGGLPLAIRQITSYILAESLNTEKFLQIYRDRRRSKSVDAWDESATPWYSHTLATFLDFAFGKLSSRANLILAVISFLDADQIRDSLLCDETEGGDEDDAQAKALCDTALVDQPTTAQVYSFHASFVSDAGDIEQGLDYFEKSLDILKHYLTAIRDTADEFDKALLANAYNNLAAVHYALGNYNKAEMYNEISLLQKEKLAGCGQPMSHLFCLTFQNMASTLAAQRRYDEAAVFFKKAMEVATLKESTSRRALAAHNFGMMRLEQNMVEEAQELFDMAYQLRRKRMGDHPDTAASMHMLACCYQRLGDLDNMSIARHLLRGALLILESRSSNIDERRVARSLFKLSLVEGALDDPKAPESRRRACYLHAKITGVKKPPDSEHEFDVLVPYI</sequence>
<dbReference type="Gene3D" id="3.40.50.300">
    <property type="entry name" value="P-loop containing nucleotide triphosphate hydrolases"/>
    <property type="match status" value="1"/>
</dbReference>
<reference evidence="2" key="2">
    <citation type="submission" date="2023-05" db="EMBL/GenBank/DDBJ databases">
        <authorList>
            <consortium name="Lawrence Berkeley National Laboratory"/>
            <person name="Steindorff A."/>
            <person name="Hensen N."/>
            <person name="Bonometti L."/>
            <person name="Westerberg I."/>
            <person name="Brannstrom I.O."/>
            <person name="Guillou S."/>
            <person name="Cros-Aarteil S."/>
            <person name="Calhoun S."/>
            <person name="Haridas S."/>
            <person name="Kuo A."/>
            <person name="Mondo S."/>
            <person name="Pangilinan J."/>
            <person name="Riley R."/>
            <person name="Labutti K."/>
            <person name="Andreopoulos B."/>
            <person name="Lipzen A."/>
            <person name="Chen C."/>
            <person name="Yanf M."/>
            <person name="Daum C."/>
            <person name="Ng V."/>
            <person name="Clum A."/>
            <person name="Ohm R."/>
            <person name="Martin F."/>
            <person name="Silar P."/>
            <person name="Natvig D."/>
            <person name="Lalanne C."/>
            <person name="Gautier V."/>
            <person name="Ament-Velasquez S.L."/>
            <person name="Kruys A."/>
            <person name="Hutchinson M.I."/>
            <person name="Powell A.J."/>
            <person name="Barry K."/>
            <person name="Miller A.N."/>
            <person name="Grigoriev I.V."/>
            <person name="Debuchy R."/>
            <person name="Gladieux P."/>
            <person name="Thoren M.H."/>
            <person name="Johannesson H."/>
        </authorList>
    </citation>
    <scope>NUCLEOTIDE SEQUENCE</scope>
    <source>
        <strain evidence="2">CBS 359.72</strain>
    </source>
</reference>
<dbReference type="InterPro" id="IPR011990">
    <property type="entry name" value="TPR-like_helical_dom_sf"/>
</dbReference>
<accession>A0AAN7CME9</accession>
<dbReference type="Pfam" id="PF00931">
    <property type="entry name" value="NB-ARC"/>
    <property type="match status" value="1"/>
</dbReference>
<feature type="domain" description="NB-ARC" evidence="1">
    <location>
        <begin position="104"/>
        <end position="266"/>
    </location>
</feature>
<dbReference type="PANTHER" id="PTHR35205">
    <property type="entry name" value="NB-ARC AND TPR DOMAIN PROTEIN"/>
    <property type="match status" value="1"/>
</dbReference>
<dbReference type="InterPro" id="IPR019734">
    <property type="entry name" value="TPR_rpt"/>
</dbReference>
<dbReference type="PRINTS" id="PR00364">
    <property type="entry name" value="DISEASERSIST"/>
</dbReference>
<keyword evidence="2" id="KW-0378">Hydrolase</keyword>
<dbReference type="SUPFAM" id="SSF48452">
    <property type="entry name" value="TPR-like"/>
    <property type="match status" value="1"/>
</dbReference>
<dbReference type="SUPFAM" id="SSF52540">
    <property type="entry name" value="P-loop containing nucleoside triphosphate hydrolases"/>
    <property type="match status" value="1"/>
</dbReference>
<evidence type="ECO:0000313" key="3">
    <source>
        <dbReference type="Proteomes" id="UP001303647"/>
    </source>
</evidence>
<dbReference type="PANTHER" id="PTHR35205:SF1">
    <property type="entry name" value="ZU5 DOMAIN-CONTAINING PROTEIN"/>
    <property type="match status" value="1"/>
</dbReference>